<accession>A0A7R9DAW0</accession>
<organism evidence="1">
    <name type="scientific">Timema cristinae</name>
    <name type="common">Walking stick</name>
    <dbReference type="NCBI Taxonomy" id="61476"/>
    <lineage>
        <taxon>Eukaryota</taxon>
        <taxon>Metazoa</taxon>
        <taxon>Ecdysozoa</taxon>
        <taxon>Arthropoda</taxon>
        <taxon>Hexapoda</taxon>
        <taxon>Insecta</taxon>
        <taxon>Pterygota</taxon>
        <taxon>Neoptera</taxon>
        <taxon>Polyneoptera</taxon>
        <taxon>Phasmatodea</taxon>
        <taxon>Timematodea</taxon>
        <taxon>Timematoidea</taxon>
        <taxon>Timematidae</taxon>
        <taxon>Timema</taxon>
    </lineage>
</organism>
<evidence type="ECO:0000313" key="1">
    <source>
        <dbReference type="EMBL" id="CAD7410147.1"/>
    </source>
</evidence>
<dbReference type="EMBL" id="OC321485">
    <property type="protein sequence ID" value="CAD7410147.1"/>
    <property type="molecule type" value="Genomic_DNA"/>
</dbReference>
<gene>
    <name evidence="1" type="ORF">TCEB3V08_LOCUS10346</name>
</gene>
<dbReference type="AlphaFoldDB" id="A0A7R9DAW0"/>
<proteinExistence type="predicted"/>
<reference evidence="1" key="1">
    <citation type="submission" date="2020-11" db="EMBL/GenBank/DDBJ databases">
        <authorList>
            <person name="Tran Van P."/>
        </authorList>
    </citation>
    <scope>NUCLEOTIDE SEQUENCE</scope>
</reference>
<name>A0A7R9DAW0_TIMCR</name>
<sequence>MPTLIELRPKRDLLNPNFNGYKLSLDPVPVFRHLLDIEQPPIQANTRGLLVGGVDRASYDVPTADAHTNLINDTRKWAGHWELP</sequence>
<protein>
    <submittedName>
        <fullName evidence="1">Uncharacterized protein</fullName>
    </submittedName>
</protein>